<keyword evidence="4" id="KW-1185">Reference proteome</keyword>
<dbReference type="OrthoDB" id="8187571at2759"/>
<evidence type="ECO:0000313" key="4">
    <source>
        <dbReference type="Proteomes" id="UP000663879"/>
    </source>
</evidence>
<dbReference type="SUPFAM" id="SSF46689">
    <property type="entry name" value="Homeodomain-like"/>
    <property type="match status" value="1"/>
</dbReference>
<comment type="caution">
    <text evidence="3">The sequence shown here is derived from an EMBL/GenBank/DDBJ whole genome shotgun (WGS) entry which is preliminary data.</text>
</comment>
<dbReference type="AlphaFoldDB" id="A0A814CMQ0"/>
<dbReference type="Proteomes" id="UP000663879">
    <property type="component" value="Unassembled WGS sequence"/>
</dbReference>
<dbReference type="Pfam" id="PF01710">
    <property type="entry name" value="HTH_Tnp_IS630"/>
    <property type="match status" value="1"/>
</dbReference>
<accession>A0A814CMQ0</accession>
<dbReference type="InterPro" id="IPR002622">
    <property type="entry name" value="Transposase_14"/>
</dbReference>
<reference evidence="3" key="1">
    <citation type="submission" date="2021-02" db="EMBL/GenBank/DDBJ databases">
        <authorList>
            <person name="Nowell W R."/>
        </authorList>
    </citation>
    <scope>NUCLEOTIDE SEQUENCE</scope>
    <source>
        <strain evidence="3">Ploen Becks lab</strain>
    </source>
</reference>
<sequence length="207" mass="23734">MDINDIPSDSNSLDSQENQADSSSPTRGPITCLRYNFEFKLKIISFHENGQSINKCAESFSVDRRLVSRWIKIKEKMKKMKLKRSNFRVKCDKDRSLYPVLETKLTDWITEKREAGGCISRFVVRQKAIEIRITTGGPDLPQNTIGTIKQFFNDCQNLVNKSGFKPSNIVNMDETTIYLDFPSNYTYALKGSKRVKATTSGNERTRL</sequence>
<protein>
    <recommendedName>
        <fullName evidence="2">Transposase Synechocystis PCC 6803 domain-containing protein</fullName>
    </recommendedName>
</protein>
<name>A0A814CMQ0_9BILA</name>
<dbReference type="InterPro" id="IPR009057">
    <property type="entry name" value="Homeodomain-like_sf"/>
</dbReference>
<organism evidence="3 4">
    <name type="scientific">Brachionus calyciflorus</name>
    <dbReference type="NCBI Taxonomy" id="104777"/>
    <lineage>
        <taxon>Eukaryota</taxon>
        <taxon>Metazoa</taxon>
        <taxon>Spiralia</taxon>
        <taxon>Gnathifera</taxon>
        <taxon>Rotifera</taxon>
        <taxon>Eurotatoria</taxon>
        <taxon>Monogononta</taxon>
        <taxon>Pseudotrocha</taxon>
        <taxon>Ploima</taxon>
        <taxon>Brachionidae</taxon>
        <taxon>Brachionus</taxon>
    </lineage>
</organism>
<evidence type="ECO:0000259" key="2">
    <source>
        <dbReference type="Pfam" id="PF01710"/>
    </source>
</evidence>
<evidence type="ECO:0000313" key="3">
    <source>
        <dbReference type="EMBL" id="CAF0942443.1"/>
    </source>
</evidence>
<feature type="compositionally biased region" description="Polar residues" evidence="1">
    <location>
        <begin position="7"/>
        <end position="26"/>
    </location>
</feature>
<feature type="domain" description="Transposase Synechocystis PCC 6803" evidence="2">
    <location>
        <begin position="35"/>
        <end position="85"/>
    </location>
</feature>
<feature type="region of interest" description="Disordered" evidence="1">
    <location>
        <begin position="1"/>
        <end position="27"/>
    </location>
</feature>
<gene>
    <name evidence="3" type="ORF">OXX778_LOCUS13500</name>
</gene>
<dbReference type="Gene3D" id="1.10.10.60">
    <property type="entry name" value="Homeodomain-like"/>
    <property type="match status" value="1"/>
</dbReference>
<dbReference type="EMBL" id="CAJNOC010002606">
    <property type="protein sequence ID" value="CAF0942443.1"/>
    <property type="molecule type" value="Genomic_DNA"/>
</dbReference>
<proteinExistence type="predicted"/>
<evidence type="ECO:0000256" key="1">
    <source>
        <dbReference type="SAM" id="MobiDB-lite"/>
    </source>
</evidence>